<dbReference type="InterPro" id="IPR029068">
    <property type="entry name" value="Glyas_Bleomycin-R_OHBP_Dase"/>
</dbReference>
<dbReference type="PANTHER" id="PTHR40265">
    <property type="entry name" value="BLL2707 PROTEIN"/>
    <property type="match status" value="1"/>
</dbReference>
<organism evidence="2 3">
    <name type="scientific">Bosea spartocytisi</name>
    <dbReference type="NCBI Taxonomy" id="2773451"/>
    <lineage>
        <taxon>Bacteria</taxon>
        <taxon>Pseudomonadati</taxon>
        <taxon>Pseudomonadota</taxon>
        <taxon>Alphaproteobacteria</taxon>
        <taxon>Hyphomicrobiales</taxon>
        <taxon>Boseaceae</taxon>
        <taxon>Bosea</taxon>
    </lineage>
</organism>
<evidence type="ECO:0000313" key="2">
    <source>
        <dbReference type="EMBL" id="MBD3847806.1"/>
    </source>
</evidence>
<gene>
    <name evidence="2" type="ORF">IED13_19065</name>
</gene>
<evidence type="ECO:0000313" key="3">
    <source>
        <dbReference type="Proteomes" id="UP000619295"/>
    </source>
</evidence>
<dbReference type="Gene3D" id="3.10.180.10">
    <property type="entry name" value="2,3-Dihydroxybiphenyl 1,2-Dioxygenase, domain 1"/>
    <property type="match status" value="2"/>
</dbReference>
<dbReference type="EMBL" id="JACXWY010000013">
    <property type="protein sequence ID" value="MBD3847806.1"/>
    <property type="molecule type" value="Genomic_DNA"/>
</dbReference>
<dbReference type="RefSeq" id="WP_113252337.1">
    <property type="nucleotide sequence ID" value="NZ_JACXWY010000013.1"/>
</dbReference>
<proteinExistence type="predicted"/>
<keyword evidence="3" id="KW-1185">Reference proteome</keyword>
<reference evidence="2" key="1">
    <citation type="submission" date="2020-09" db="EMBL/GenBank/DDBJ databases">
        <title>Bosea spartocytisi sp. nov. a root nodule endophyte of Spartocytisus supranubius in the high mountain ecosystem fo the Teide National Park (Canary Islands, Spain).</title>
        <authorList>
            <person name="Pulido-Suarez L."/>
            <person name="Peix A."/>
            <person name="Igual J.M."/>
            <person name="Socas-Perez N."/>
            <person name="Velazquez E."/>
            <person name="Flores-Felix J.D."/>
            <person name="Leon-Barrios M."/>
        </authorList>
    </citation>
    <scope>NUCLEOTIDE SEQUENCE</scope>
    <source>
        <strain evidence="2">SSUT16</strain>
    </source>
</reference>
<accession>A0A927EAN6</accession>
<evidence type="ECO:0000259" key="1">
    <source>
        <dbReference type="PROSITE" id="PS51819"/>
    </source>
</evidence>
<dbReference type="AlphaFoldDB" id="A0A927EAN6"/>
<protein>
    <submittedName>
        <fullName evidence="2">VOC family protein</fullName>
    </submittedName>
</protein>
<dbReference type="PROSITE" id="PS51819">
    <property type="entry name" value="VOC"/>
    <property type="match status" value="1"/>
</dbReference>
<sequence>MPASASTPRGLDHLVIGVRDLDAAGAFYEKLGFRVGARNRHPWGTENRIVQFPGSFLELVTIADAGAIPPAGERTFSFGAFVRDALAGQGEGLSMLVLESTDAKADAAAFKAGGIGDYEPFFFERQGKRPDGSTVRVAFELAFAADPKAPECGFFVCRQLEPQNFWNPAFQQHPNGATALSSAVMLAEDPAAHRAFLTAFSGGAEVLEGNEDYVLALPRGRLDVLDPETAQGAYQVEPDTTPARFLGFCVAVPDLDAVAERLTAAEVPFIQNEERLFVQAEDAMGCMVAFEPV</sequence>
<dbReference type="InterPro" id="IPR025870">
    <property type="entry name" value="Glyoxalase-like_dom"/>
</dbReference>
<dbReference type="Proteomes" id="UP000619295">
    <property type="component" value="Unassembled WGS sequence"/>
</dbReference>
<dbReference type="InterPro" id="IPR037523">
    <property type="entry name" value="VOC_core"/>
</dbReference>
<name>A0A927EAN6_9HYPH</name>
<dbReference type="PANTHER" id="PTHR40265:SF1">
    <property type="entry name" value="GLYOXALASE-LIKE DOMAIN-CONTAINING PROTEIN"/>
    <property type="match status" value="1"/>
</dbReference>
<dbReference type="CDD" id="cd06587">
    <property type="entry name" value="VOC"/>
    <property type="match status" value="1"/>
</dbReference>
<dbReference type="Pfam" id="PF13468">
    <property type="entry name" value="Glyoxalase_3"/>
    <property type="match status" value="1"/>
</dbReference>
<dbReference type="SUPFAM" id="SSF54593">
    <property type="entry name" value="Glyoxalase/Bleomycin resistance protein/Dihydroxybiphenyl dioxygenase"/>
    <property type="match status" value="2"/>
</dbReference>
<feature type="domain" description="VOC" evidence="1">
    <location>
        <begin position="10"/>
        <end position="157"/>
    </location>
</feature>
<comment type="caution">
    <text evidence="2">The sequence shown here is derived from an EMBL/GenBank/DDBJ whole genome shotgun (WGS) entry which is preliminary data.</text>
</comment>